<sequence length="462" mass="53422">MSATQLVWLRNDLRLADHPAIYEAQQQGDIALVVCLTPGQWQEHNESEAKFALREQLIDTLFLQAKSLNISLHVLHLKRFSDCAKAIPALCSEHHYQQVWWQNELPVHEAQRDDKVAQALEEGKIACQRLAPDLIVPTPVLNQQNGPFKVFTPFYKRWLQILIQQLSSPYPEPKAQSESIHSDHQSFRSKDFRDDLWPADYQAIREKLWRFCHNKEAQYDEDRDFPAVPGTSLLSPYLALGAIGPRDCLEAIMYVSQQNNRDWQASVWLKELAWRDFYKQLMGHFPDLSKSLPFKPETQQVRWNDSEQLFQAWCEGKTGFPIVDAAMRQLNQTGWMHNRLRMITASFLTKLLLIDWRKGEAYFMSKLIDGEFAANNGGWQWSASTGCDAAPYFRVFNPTRQSERFDPDGEFIKRFVPELKPLSAKEIHDPAPSVRSKIGYQAPIIDYKAARKKAISAFEDLK</sequence>
<dbReference type="PANTHER" id="PTHR11455:SF9">
    <property type="entry name" value="CRYPTOCHROME CIRCADIAN CLOCK 5 ISOFORM X1"/>
    <property type="match status" value="1"/>
</dbReference>
<comment type="similarity">
    <text evidence="3">Belongs to the DNA photolyase class-1 family.</text>
</comment>
<dbReference type="InterPro" id="IPR014729">
    <property type="entry name" value="Rossmann-like_a/b/a_fold"/>
</dbReference>
<evidence type="ECO:0000256" key="6">
    <source>
        <dbReference type="ARBA" id="ARBA00022991"/>
    </source>
</evidence>
<dbReference type="Gene3D" id="1.10.579.10">
    <property type="entry name" value="DNA Cyclobutane Dipyrimidine Photolyase, subunit A, domain 3"/>
    <property type="match status" value="1"/>
</dbReference>
<dbReference type="SUPFAM" id="SSF52425">
    <property type="entry name" value="Cryptochrome/photolyase, N-terminal domain"/>
    <property type="match status" value="1"/>
</dbReference>
<dbReference type="SUPFAM" id="SSF48173">
    <property type="entry name" value="Cryptochrome/photolyase FAD-binding domain"/>
    <property type="match status" value="1"/>
</dbReference>
<keyword evidence="6 7" id="KW-0157">Chromophore</keyword>
<evidence type="ECO:0000313" key="9">
    <source>
        <dbReference type="EMBL" id="MFD1382194.1"/>
    </source>
</evidence>
<evidence type="ECO:0000256" key="3">
    <source>
        <dbReference type="ARBA" id="ARBA00005862"/>
    </source>
</evidence>
<dbReference type="InterPro" id="IPR006050">
    <property type="entry name" value="DNA_photolyase_N"/>
</dbReference>
<keyword evidence="4 7" id="KW-0285">Flavoprotein</keyword>
<dbReference type="EC" id="4.1.99.3" evidence="9"/>
<dbReference type="Gene3D" id="3.40.50.620">
    <property type="entry name" value="HUPs"/>
    <property type="match status" value="1"/>
</dbReference>
<proteinExistence type="inferred from homology"/>
<comment type="cofactor">
    <cofactor evidence="1">
        <name>(6R)-5,10-methylene-5,6,7,8-tetrahydrofolate</name>
        <dbReference type="ChEBI" id="CHEBI:15636"/>
    </cofactor>
</comment>
<reference evidence="10" key="1">
    <citation type="journal article" date="2019" name="Int. J. Syst. Evol. Microbiol.">
        <title>The Global Catalogue of Microorganisms (GCM) 10K type strain sequencing project: providing services to taxonomists for standard genome sequencing and annotation.</title>
        <authorList>
            <consortium name="The Broad Institute Genomics Platform"/>
            <consortium name="The Broad Institute Genome Sequencing Center for Infectious Disease"/>
            <person name="Wu L."/>
            <person name="Ma J."/>
        </authorList>
    </citation>
    <scope>NUCLEOTIDE SEQUENCE [LARGE SCALE GENOMIC DNA]</scope>
    <source>
        <strain evidence="10">JCM 30774</strain>
    </source>
</reference>
<dbReference type="InterPro" id="IPR036134">
    <property type="entry name" value="Crypto/Photolyase_FAD-like_sf"/>
</dbReference>
<gene>
    <name evidence="9" type="ORF">ACFQ45_02370</name>
</gene>
<keyword evidence="9" id="KW-0456">Lyase</keyword>
<keyword evidence="5 7" id="KW-0274">FAD</keyword>
<dbReference type="Gene3D" id="1.25.40.80">
    <property type="match status" value="1"/>
</dbReference>
<dbReference type="Proteomes" id="UP001597059">
    <property type="component" value="Unassembled WGS sequence"/>
</dbReference>
<organism evidence="9 10">
    <name type="scientific">Rhodanobacter aciditrophus</name>
    <dbReference type="NCBI Taxonomy" id="1623218"/>
    <lineage>
        <taxon>Bacteria</taxon>
        <taxon>Pseudomonadati</taxon>
        <taxon>Pseudomonadota</taxon>
        <taxon>Gammaproteobacteria</taxon>
        <taxon>Lysobacterales</taxon>
        <taxon>Rhodanobacteraceae</taxon>
        <taxon>Rhodanobacter</taxon>
    </lineage>
</organism>
<comment type="cofactor">
    <cofactor evidence="2">
        <name>FAD</name>
        <dbReference type="ChEBI" id="CHEBI:57692"/>
    </cofactor>
</comment>
<evidence type="ECO:0000259" key="8">
    <source>
        <dbReference type="PROSITE" id="PS51645"/>
    </source>
</evidence>
<dbReference type="InterPro" id="IPR036155">
    <property type="entry name" value="Crypto/Photolyase_N_sf"/>
</dbReference>
<dbReference type="InterPro" id="IPR018394">
    <property type="entry name" value="DNA_photolyase_1_CS_C"/>
</dbReference>
<dbReference type="Pfam" id="PF03441">
    <property type="entry name" value="FAD_binding_7"/>
    <property type="match status" value="1"/>
</dbReference>
<keyword evidence="10" id="KW-1185">Reference proteome</keyword>
<evidence type="ECO:0000256" key="5">
    <source>
        <dbReference type="ARBA" id="ARBA00022827"/>
    </source>
</evidence>
<evidence type="ECO:0000313" key="10">
    <source>
        <dbReference type="Proteomes" id="UP001597059"/>
    </source>
</evidence>
<accession>A0ABW4AW82</accession>
<comment type="caution">
    <text evidence="9">The sequence shown here is derived from an EMBL/GenBank/DDBJ whole genome shotgun (WGS) entry which is preliminary data.</text>
</comment>
<dbReference type="EMBL" id="JBHTMN010000003">
    <property type="protein sequence ID" value="MFD1382194.1"/>
    <property type="molecule type" value="Genomic_DNA"/>
</dbReference>
<dbReference type="InterPro" id="IPR005101">
    <property type="entry name" value="Cryptochr/Photolyase_FAD-bd"/>
</dbReference>
<dbReference type="InterPro" id="IPR002081">
    <property type="entry name" value="Cryptochrome/DNA_photolyase_1"/>
</dbReference>
<dbReference type="Pfam" id="PF00875">
    <property type="entry name" value="DNA_photolyase"/>
    <property type="match status" value="1"/>
</dbReference>
<dbReference type="PRINTS" id="PR00147">
    <property type="entry name" value="DNAPHOTLYASE"/>
</dbReference>
<evidence type="ECO:0000256" key="2">
    <source>
        <dbReference type="ARBA" id="ARBA00001974"/>
    </source>
</evidence>
<dbReference type="RefSeq" id="WP_377364929.1">
    <property type="nucleotide sequence ID" value="NZ_JBHTMN010000003.1"/>
</dbReference>
<evidence type="ECO:0000256" key="4">
    <source>
        <dbReference type="ARBA" id="ARBA00022630"/>
    </source>
</evidence>
<protein>
    <submittedName>
        <fullName evidence="9">Cryptochrome/photolyase family protein</fullName>
        <ecNumber evidence="9">4.1.99.3</ecNumber>
    </submittedName>
</protein>
<dbReference type="PROSITE" id="PS00394">
    <property type="entry name" value="DNA_PHOTOLYASES_1_1"/>
    <property type="match status" value="1"/>
</dbReference>
<evidence type="ECO:0000256" key="7">
    <source>
        <dbReference type="RuleBase" id="RU004182"/>
    </source>
</evidence>
<evidence type="ECO:0000256" key="1">
    <source>
        <dbReference type="ARBA" id="ARBA00001932"/>
    </source>
</evidence>
<dbReference type="PANTHER" id="PTHR11455">
    <property type="entry name" value="CRYPTOCHROME"/>
    <property type="match status" value="1"/>
</dbReference>
<dbReference type="PROSITE" id="PS51645">
    <property type="entry name" value="PHR_CRY_ALPHA_BETA"/>
    <property type="match status" value="1"/>
</dbReference>
<dbReference type="GO" id="GO:0003904">
    <property type="term" value="F:deoxyribodipyrimidine photo-lyase activity"/>
    <property type="evidence" value="ECO:0007669"/>
    <property type="project" value="UniProtKB-EC"/>
</dbReference>
<dbReference type="PROSITE" id="PS00691">
    <property type="entry name" value="DNA_PHOTOLYASES_1_2"/>
    <property type="match status" value="1"/>
</dbReference>
<name>A0ABW4AW82_9GAMM</name>
<feature type="domain" description="Photolyase/cryptochrome alpha/beta" evidence="8">
    <location>
        <begin position="3"/>
        <end position="135"/>
    </location>
</feature>
<comment type="similarity">
    <text evidence="7">Belongs to the DNA photolyase family.</text>
</comment>